<organism evidence="2 3">
    <name type="scientific">Mesonia sediminis</name>
    <dbReference type="NCBI Taxonomy" id="1703946"/>
    <lineage>
        <taxon>Bacteria</taxon>
        <taxon>Pseudomonadati</taxon>
        <taxon>Bacteroidota</taxon>
        <taxon>Flavobacteriia</taxon>
        <taxon>Flavobacteriales</taxon>
        <taxon>Flavobacteriaceae</taxon>
        <taxon>Mesonia</taxon>
    </lineage>
</organism>
<dbReference type="InterPro" id="IPR025380">
    <property type="entry name" value="DUF4369"/>
</dbReference>
<name>A0ABW5SHD6_9FLAO</name>
<evidence type="ECO:0000313" key="2">
    <source>
        <dbReference type="EMBL" id="MFD2698519.1"/>
    </source>
</evidence>
<dbReference type="PROSITE" id="PS51257">
    <property type="entry name" value="PROKAR_LIPOPROTEIN"/>
    <property type="match status" value="1"/>
</dbReference>
<evidence type="ECO:0000313" key="3">
    <source>
        <dbReference type="Proteomes" id="UP001597357"/>
    </source>
</evidence>
<gene>
    <name evidence="2" type="ORF">ACFSQ0_10985</name>
</gene>
<protein>
    <submittedName>
        <fullName evidence="2">DUF4369 domain-containing protein</fullName>
    </submittedName>
</protein>
<feature type="domain" description="DUF4369" evidence="1">
    <location>
        <begin position="24"/>
        <end position="122"/>
    </location>
</feature>
<dbReference type="RefSeq" id="WP_379048210.1">
    <property type="nucleotide sequence ID" value="NZ_JBHULZ010000041.1"/>
</dbReference>
<comment type="caution">
    <text evidence="2">The sequence shown here is derived from an EMBL/GenBank/DDBJ whole genome shotgun (WGS) entry which is preliminary data.</text>
</comment>
<evidence type="ECO:0000259" key="1">
    <source>
        <dbReference type="Pfam" id="PF14289"/>
    </source>
</evidence>
<dbReference type="Proteomes" id="UP001597357">
    <property type="component" value="Unassembled WGS sequence"/>
</dbReference>
<keyword evidence="3" id="KW-1185">Reference proteome</keyword>
<accession>A0ABW5SHD6</accession>
<reference evidence="3" key="1">
    <citation type="journal article" date="2019" name="Int. J. Syst. Evol. Microbiol.">
        <title>The Global Catalogue of Microorganisms (GCM) 10K type strain sequencing project: providing services to taxonomists for standard genome sequencing and annotation.</title>
        <authorList>
            <consortium name="The Broad Institute Genomics Platform"/>
            <consortium name="The Broad Institute Genome Sequencing Center for Infectious Disease"/>
            <person name="Wu L."/>
            <person name="Ma J."/>
        </authorList>
    </citation>
    <scope>NUCLEOTIDE SEQUENCE [LARGE SCALE GENOMIC DNA]</scope>
    <source>
        <strain evidence="3">KCTC 42255</strain>
    </source>
</reference>
<proteinExistence type="predicted"/>
<dbReference type="Pfam" id="PF14289">
    <property type="entry name" value="DUF4369"/>
    <property type="match status" value="1"/>
</dbReference>
<sequence>MKKTITAVLISFLVLACQDKESNFTLNGKVDGLRKGTLYLQRVKDSFVIDLDSIHVRGEESFSLKTNLKEPEILFVYLDKGVGENSDNIVEIFAEPGTLNFKTDLKEFSYNAKIEGSTNHKLLQDYFAVIKKFNDERLDIVEASFKAYQDQDEEETKAIQKKFNQLLKRKYLYTVNFAINNKDYEVAPYIMITEAFDANVKYLDTVYNSLPKPIKKSRYGKTFKNLIKERKKLSKLEEKK</sequence>
<dbReference type="EMBL" id="JBHULZ010000041">
    <property type="protein sequence ID" value="MFD2698519.1"/>
    <property type="molecule type" value="Genomic_DNA"/>
</dbReference>